<dbReference type="InterPro" id="IPR011043">
    <property type="entry name" value="Gal_Oxase/kelch_b-propeller"/>
</dbReference>
<proteinExistence type="predicted"/>
<sequence>MPSSPAIIGPVSTCSTVVRVQGTHIDATVRIYLEGDANPLGEARAWWTETEVNIDKSRLVPDARLVATQQEVGGVESPHNQRGERVEKAVNRPVTVPHPIYVCARSVAVTRCSPGATVEVWQGGAEPLGSAVAVGDLAEIEFAGTRRIFPGVPVEVHQTICTDPISLVTFAGIPQAAPGTSRRTLPSPTFATVPRPLEECQGSVNVEGIVAGAVVRIVRERGGQRWIVFEGPCPFPQREFVVGDPLQEGERFEVTQSMQLGCELGPDSPNVATVQPLTSLDRPLIEGPLCAGPHKVVVKRLKAPAILRLFSAGAEIGNWPVSSTEMPVDIDVPAGPITARQELCGIISPESRPYKVASGRRGRWFLVEDSKGDVLRADAFAIHAALVRTGHIVIFSGDQHSLEQNKRKDIDHCQLFDCADLSIQKIDAPTTDVFCSGHAFLPDGHLLVAGGTQAYPEHAGEPHGPHGHFPGLAEVWQFNPDPGSAGRYWVQTESTRGGRWYPTLLTLADGAVLALSGHPASTDTRHNNNSLEIYDPATDRWTHHGDSPDLHHSNAGVANSYLYPRIFVGPDERVFSASPLLPASTGDLRQSGSWMPRVGTTWTRTAMPVGGDWAGYDGFGFPAVLLPLLETEPGPGDPRYRFRVVHAGGNRAWIADLGTPADPESNPQWQVLGGDTAPLRPVRVNSNAVLLPSGEVLICGGVRVPDREEDTWVSEPEMIVNGPGGWQWSADSYAPAEIPRNYHSTALLMPDGRIFTGGTNINCKPGGVAVRRLEIEIYEPWYMCADRPSIWEAPTEVRPDETINVMVVSSDPITRLAFLRVGSSTHAFNPDQRYIGLRARHAGSERYSAVIPDRAVAVPGYYLLYACTEASVPSEGVFIRILPG</sequence>
<dbReference type="InterPro" id="IPR013783">
    <property type="entry name" value="Ig-like_fold"/>
</dbReference>
<dbReference type="CDD" id="cd02851">
    <property type="entry name" value="E_set_GO_C"/>
    <property type="match status" value="1"/>
</dbReference>
<accession>A0ABP6SVU2</accession>
<dbReference type="PANTHER" id="PTHR32208">
    <property type="entry name" value="SECRETED PROTEIN-RELATED"/>
    <property type="match status" value="1"/>
</dbReference>
<dbReference type="InterPro" id="IPR014756">
    <property type="entry name" value="Ig_E-set"/>
</dbReference>
<name>A0ABP6SVU2_9ACTN</name>
<gene>
    <name evidence="2" type="ORF">GCM10020369_23300</name>
</gene>
<feature type="domain" description="Galactose oxidase-like Early set" evidence="1">
    <location>
        <begin position="787"/>
        <end position="881"/>
    </location>
</feature>
<dbReference type="InterPro" id="IPR037293">
    <property type="entry name" value="Gal_Oxidase_central_sf"/>
</dbReference>
<keyword evidence="3" id="KW-1185">Reference proteome</keyword>
<protein>
    <recommendedName>
        <fullName evidence="1">Galactose oxidase-like Early set domain-containing protein</fullName>
    </recommendedName>
</protein>
<evidence type="ECO:0000313" key="2">
    <source>
        <dbReference type="EMBL" id="GAA3386349.1"/>
    </source>
</evidence>
<evidence type="ECO:0000259" key="1">
    <source>
        <dbReference type="Pfam" id="PF09118"/>
    </source>
</evidence>
<dbReference type="Gene3D" id="2.130.10.80">
    <property type="entry name" value="Galactose oxidase/kelch, beta-propeller"/>
    <property type="match status" value="1"/>
</dbReference>
<dbReference type="RefSeq" id="WP_345728060.1">
    <property type="nucleotide sequence ID" value="NZ_BAAAYN010000016.1"/>
</dbReference>
<reference evidence="3" key="1">
    <citation type="journal article" date="2019" name="Int. J. Syst. Evol. Microbiol.">
        <title>The Global Catalogue of Microorganisms (GCM) 10K type strain sequencing project: providing services to taxonomists for standard genome sequencing and annotation.</title>
        <authorList>
            <consortium name="The Broad Institute Genomics Platform"/>
            <consortium name="The Broad Institute Genome Sequencing Center for Infectious Disease"/>
            <person name="Wu L."/>
            <person name="Ma J."/>
        </authorList>
    </citation>
    <scope>NUCLEOTIDE SEQUENCE [LARGE SCALE GENOMIC DNA]</scope>
    <source>
        <strain evidence="3">JCM 9458</strain>
    </source>
</reference>
<evidence type="ECO:0000313" key="3">
    <source>
        <dbReference type="Proteomes" id="UP001501676"/>
    </source>
</evidence>
<comment type="caution">
    <text evidence="2">The sequence shown here is derived from an EMBL/GenBank/DDBJ whole genome shotgun (WGS) entry which is preliminary data.</text>
</comment>
<dbReference type="EMBL" id="BAAAYN010000016">
    <property type="protein sequence ID" value="GAA3386349.1"/>
    <property type="molecule type" value="Genomic_DNA"/>
</dbReference>
<organism evidence="2 3">
    <name type="scientific">Cryptosporangium minutisporangium</name>
    <dbReference type="NCBI Taxonomy" id="113569"/>
    <lineage>
        <taxon>Bacteria</taxon>
        <taxon>Bacillati</taxon>
        <taxon>Actinomycetota</taxon>
        <taxon>Actinomycetes</taxon>
        <taxon>Cryptosporangiales</taxon>
        <taxon>Cryptosporangiaceae</taxon>
        <taxon>Cryptosporangium</taxon>
    </lineage>
</organism>
<dbReference type="SUPFAM" id="SSF50965">
    <property type="entry name" value="Galactose oxidase, central domain"/>
    <property type="match status" value="1"/>
</dbReference>
<dbReference type="Proteomes" id="UP001501676">
    <property type="component" value="Unassembled WGS sequence"/>
</dbReference>
<dbReference type="Gene3D" id="2.60.40.10">
    <property type="entry name" value="Immunoglobulins"/>
    <property type="match status" value="1"/>
</dbReference>
<dbReference type="InterPro" id="IPR015202">
    <property type="entry name" value="GO-like_E_set"/>
</dbReference>
<dbReference type="Pfam" id="PF09118">
    <property type="entry name" value="GO-like_E_set"/>
    <property type="match status" value="1"/>
</dbReference>
<dbReference type="PANTHER" id="PTHR32208:SF21">
    <property type="entry name" value="LOW QUALITY PROTEIN: ALDEHYDE OXIDASE GLOX-LIKE"/>
    <property type="match status" value="1"/>
</dbReference>
<dbReference type="SUPFAM" id="SSF81296">
    <property type="entry name" value="E set domains"/>
    <property type="match status" value="1"/>
</dbReference>